<evidence type="ECO:0000256" key="3">
    <source>
        <dbReference type="ARBA" id="ARBA00022741"/>
    </source>
</evidence>
<dbReference type="EMBL" id="JAYJJU010000007">
    <property type="protein sequence ID" value="MEB3031860.1"/>
    <property type="molecule type" value="Genomic_DNA"/>
</dbReference>
<dbReference type="InterPro" id="IPR011054">
    <property type="entry name" value="Rudment_hybrid_motif"/>
</dbReference>
<dbReference type="InterPro" id="IPR011761">
    <property type="entry name" value="ATP-grasp"/>
</dbReference>
<dbReference type="CDD" id="cd06850">
    <property type="entry name" value="biotinyl_domain"/>
    <property type="match status" value="1"/>
</dbReference>
<dbReference type="InterPro" id="IPR050856">
    <property type="entry name" value="Biotin_carboxylase_complex"/>
</dbReference>
<sequence length="652" mass="68826">MISSLLVANRGEIARRIMRTARDMGMRTVAVYTDADAAAPFVADADRAMFLAGGSYLNGAEIIAAAQRVGVDAIHPGYGFLSENAEFARAVEAAGLVWVGPPADAIAAMGDKLEAKSLAERVGVPTLPMADGAGAAASVGFPLLVKAAAGGGGKGMRIVDSAAELDEAVAAAEREALAAFGDGRVFLERYVARSRHVEVQIVGDQHGNLVHLGERECSIQRRHQKIIEEAPSPVVDEAMRAQMGEAALRLAKAIGYISAGTVEFLVDDEPDATGQRPFWFLEANTRIQVEHPVTEAVTGLDIVRLQLRVAMGEPLDIEQADVTITGHAVEARLYAEDPEAGFLPATGTVAAWQPALSPAARFDSGIEQGSVVGLQFDPMLAKVIVSAPTRREAATKLALVLDRTHIGGVTTNRDFLASTLRTPAFLDGDTTTDFIDRIAPAPTRAHDGRSLLAAASAAVLWLQGHNKAHAPVLGFMPAGWQNARLPASKIVLAQRDSEIELTYRLGRDGVFTFGDGRRAQVHCWTPTGVEATIDGERFATSVVAEGSRLLTHGPDGDIEFVLRARFPDRAAELPRGGLVAPMPGTVIDVRVAAGDHVTAGQILVILEAMKMEHHATAPTAGVVTELMVGPGDQVDNGALLLVLGELEGDKSA</sequence>
<dbReference type="InterPro" id="IPR005481">
    <property type="entry name" value="BC-like_N"/>
</dbReference>
<evidence type="ECO:0000313" key="11">
    <source>
        <dbReference type="Proteomes" id="UP001298593"/>
    </source>
</evidence>
<name>A0ABU5XV56_9MYCO</name>
<evidence type="ECO:0000256" key="5">
    <source>
        <dbReference type="ARBA" id="ARBA00023267"/>
    </source>
</evidence>
<dbReference type="SUPFAM" id="SSF56059">
    <property type="entry name" value="Glutathione synthetase ATP-binding domain-like"/>
    <property type="match status" value="1"/>
</dbReference>
<dbReference type="InterPro" id="IPR000089">
    <property type="entry name" value="Biotin_lipoyl"/>
</dbReference>
<dbReference type="PROSITE" id="PS50979">
    <property type="entry name" value="BC"/>
    <property type="match status" value="1"/>
</dbReference>
<keyword evidence="5" id="KW-0092">Biotin</keyword>
<dbReference type="PANTHER" id="PTHR18866:SF126">
    <property type="entry name" value="BIOTIN CARBOXYLASE"/>
    <property type="match status" value="1"/>
</dbReference>
<evidence type="ECO:0000313" key="10">
    <source>
        <dbReference type="EMBL" id="MEB3031860.1"/>
    </source>
</evidence>
<dbReference type="SUPFAM" id="SSF51246">
    <property type="entry name" value="Rudiment single hybrid motif"/>
    <property type="match status" value="1"/>
</dbReference>
<organism evidence="10 11">
    <name type="scientific">[Mycobacterium] nativiensis</name>
    <dbReference type="NCBI Taxonomy" id="2855503"/>
    <lineage>
        <taxon>Bacteria</taxon>
        <taxon>Bacillati</taxon>
        <taxon>Actinomycetota</taxon>
        <taxon>Actinomycetes</taxon>
        <taxon>Mycobacteriales</taxon>
        <taxon>Mycobacteriaceae</taxon>
        <taxon>Mycolicibacter</taxon>
    </lineage>
</organism>
<reference evidence="10 11" key="1">
    <citation type="submission" date="2023-12" db="EMBL/GenBank/DDBJ databases">
        <title>Description of new species of Mycobacterium terrae complex isolated from sewage at the Sao Paulo Zoological Park Foundation in Brazil.</title>
        <authorList>
            <person name="Romagnoli C.L."/>
            <person name="Conceicao E.C."/>
            <person name="Machado E."/>
            <person name="Barreto L.B.P.F."/>
            <person name="Sharma A."/>
            <person name="Silva N.M."/>
            <person name="Marques L.E."/>
            <person name="Juliana M.A."/>
            <person name="Lourenco M.C.S."/>
            <person name="Digiampietri L.A."/>
            <person name="Suffys P.N."/>
            <person name="Viana-Niero C."/>
        </authorList>
    </citation>
    <scope>NUCLEOTIDE SEQUENCE [LARGE SCALE GENOMIC DNA]</scope>
    <source>
        <strain evidence="10 11">MYC340</strain>
    </source>
</reference>
<evidence type="ECO:0000256" key="6">
    <source>
        <dbReference type="PROSITE-ProRule" id="PRU00409"/>
    </source>
</evidence>
<dbReference type="Proteomes" id="UP001298593">
    <property type="component" value="Unassembled WGS sequence"/>
</dbReference>
<dbReference type="SUPFAM" id="SSF52440">
    <property type="entry name" value="PreATP-grasp domain"/>
    <property type="match status" value="1"/>
</dbReference>
<dbReference type="PROSITE" id="PS00867">
    <property type="entry name" value="CPSASE_2"/>
    <property type="match status" value="1"/>
</dbReference>
<dbReference type="PROSITE" id="PS50968">
    <property type="entry name" value="BIOTINYL_LIPOYL"/>
    <property type="match status" value="1"/>
</dbReference>
<protein>
    <submittedName>
        <fullName evidence="10">Biotin carboxylase N-terminal domain-containing protein</fullName>
    </submittedName>
</protein>
<dbReference type="Pfam" id="PF00289">
    <property type="entry name" value="Biotin_carb_N"/>
    <property type="match status" value="1"/>
</dbReference>
<comment type="cofactor">
    <cofactor evidence="1">
        <name>biotin</name>
        <dbReference type="ChEBI" id="CHEBI:57586"/>
    </cofactor>
</comment>
<feature type="domain" description="Biotin carboxylation" evidence="9">
    <location>
        <begin position="1"/>
        <end position="440"/>
    </location>
</feature>
<dbReference type="Pfam" id="PF02785">
    <property type="entry name" value="Biotin_carb_C"/>
    <property type="match status" value="1"/>
</dbReference>
<dbReference type="Gene3D" id="3.30.470.20">
    <property type="entry name" value="ATP-grasp fold, B domain"/>
    <property type="match status" value="1"/>
</dbReference>
<feature type="domain" description="ATP-grasp" evidence="8">
    <location>
        <begin position="116"/>
        <end position="311"/>
    </location>
</feature>
<dbReference type="RefSeq" id="WP_329780061.1">
    <property type="nucleotide sequence ID" value="NZ_JAYJJU010000007.1"/>
</dbReference>
<comment type="caution">
    <text evidence="10">The sequence shown here is derived from an EMBL/GenBank/DDBJ whole genome shotgun (WGS) entry which is preliminary data.</text>
</comment>
<dbReference type="Gene3D" id="2.40.50.100">
    <property type="match status" value="1"/>
</dbReference>
<dbReference type="PROSITE" id="PS50975">
    <property type="entry name" value="ATP_GRASP"/>
    <property type="match status" value="1"/>
</dbReference>
<feature type="domain" description="Lipoyl-binding" evidence="7">
    <location>
        <begin position="568"/>
        <end position="644"/>
    </location>
</feature>
<keyword evidence="4 6" id="KW-0067">ATP-binding</keyword>
<dbReference type="PANTHER" id="PTHR18866">
    <property type="entry name" value="CARBOXYLASE:PYRUVATE/ACETYL-COA/PROPIONYL-COA CARBOXYLASE"/>
    <property type="match status" value="1"/>
</dbReference>
<gene>
    <name evidence="10" type="ORF">KV113_09845</name>
</gene>
<dbReference type="InterPro" id="IPR011053">
    <property type="entry name" value="Single_hybrid_motif"/>
</dbReference>
<dbReference type="SMART" id="SM00878">
    <property type="entry name" value="Biotin_carb_C"/>
    <property type="match status" value="1"/>
</dbReference>
<evidence type="ECO:0000256" key="1">
    <source>
        <dbReference type="ARBA" id="ARBA00001953"/>
    </source>
</evidence>
<proteinExistence type="predicted"/>
<dbReference type="InterPro" id="IPR016185">
    <property type="entry name" value="PreATP-grasp_dom_sf"/>
</dbReference>
<keyword evidence="11" id="KW-1185">Reference proteome</keyword>
<dbReference type="InterPro" id="IPR005479">
    <property type="entry name" value="CPAse_ATP-bd"/>
</dbReference>
<keyword evidence="3 6" id="KW-0547">Nucleotide-binding</keyword>
<dbReference type="InterPro" id="IPR011764">
    <property type="entry name" value="Biotin_carboxylation_dom"/>
</dbReference>
<evidence type="ECO:0000259" key="8">
    <source>
        <dbReference type="PROSITE" id="PS50975"/>
    </source>
</evidence>
<dbReference type="PROSITE" id="PS00866">
    <property type="entry name" value="CPSASE_1"/>
    <property type="match status" value="1"/>
</dbReference>
<dbReference type="SUPFAM" id="SSF51230">
    <property type="entry name" value="Single hybrid motif"/>
    <property type="match status" value="1"/>
</dbReference>
<keyword evidence="2" id="KW-0436">Ligase</keyword>
<dbReference type="Pfam" id="PF00364">
    <property type="entry name" value="Biotin_lipoyl"/>
    <property type="match status" value="1"/>
</dbReference>
<evidence type="ECO:0000256" key="4">
    <source>
        <dbReference type="ARBA" id="ARBA00022840"/>
    </source>
</evidence>
<evidence type="ECO:0000256" key="2">
    <source>
        <dbReference type="ARBA" id="ARBA00022598"/>
    </source>
</evidence>
<dbReference type="InterPro" id="IPR005482">
    <property type="entry name" value="Biotin_COase_C"/>
</dbReference>
<evidence type="ECO:0000259" key="7">
    <source>
        <dbReference type="PROSITE" id="PS50968"/>
    </source>
</evidence>
<dbReference type="Pfam" id="PF02786">
    <property type="entry name" value="CPSase_L_D2"/>
    <property type="match status" value="1"/>
</dbReference>
<evidence type="ECO:0000259" key="9">
    <source>
        <dbReference type="PROSITE" id="PS50979"/>
    </source>
</evidence>
<accession>A0ABU5XV56</accession>